<protein>
    <submittedName>
        <fullName evidence="2">Uncharacterized protein</fullName>
    </submittedName>
</protein>
<dbReference type="AlphaFoldDB" id="A0A0E9PDI1"/>
<sequence length="38" mass="4558">MFLYMFPDHGNKRSEKIGCNHKVPEKNEVGREKRRGRL</sequence>
<reference evidence="2" key="2">
    <citation type="journal article" date="2015" name="Fish Shellfish Immunol.">
        <title>Early steps in the European eel (Anguilla anguilla)-Vibrio vulnificus interaction in the gills: Role of the RtxA13 toxin.</title>
        <authorList>
            <person name="Callol A."/>
            <person name="Pajuelo D."/>
            <person name="Ebbesson L."/>
            <person name="Teles M."/>
            <person name="MacKenzie S."/>
            <person name="Amaro C."/>
        </authorList>
    </citation>
    <scope>NUCLEOTIDE SEQUENCE</scope>
</reference>
<evidence type="ECO:0000313" key="2">
    <source>
        <dbReference type="EMBL" id="JAH02706.1"/>
    </source>
</evidence>
<evidence type="ECO:0000256" key="1">
    <source>
        <dbReference type="SAM" id="MobiDB-lite"/>
    </source>
</evidence>
<feature type="compositionally biased region" description="Basic and acidic residues" evidence="1">
    <location>
        <begin position="15"/>
        <end position="31"/>
    </location>
</feature>
<reference evidence="2" key="1">
    <citation type="submission" date="2014-11" db="EMBL/GenBank/DDBJ databases">
        <authorList>
            <person name="Amaro Gonzalez C."/>
        </authorList>
    </citation>
    <scope>NUCLEOTIDE SEQUENCE</scope>
</reference>
<name>A0A0E9PDI1_ANGAN</name>
<dbReference type="EMBL" id="GBXM01105871">
    <property type="protein sequence ID" value="JAH02706.1"/>
    <property type="molecule type" value="Transcribed_RNA"/>
</dbReference>
<proteinExistence type="predicted"/>
<organism evidence="2">
    <name type="scientific">Anguilla anguilla</name>
    <name type="common">European freshwater eel</name>
    <name type="synonym">Muraena anguilla</name>
    <dbReference type="NCBI Taxonomy" id="7936"/>
    <lineage>
        <taxon>Eukaryota</taxon>
        <taxon>Metazoa</taxon>
        <taxon>Chordata</taxon>
        <taxon>Craniata</taxon>
        <taxon>Vertebrata</taxon>
        <taxon>Euteleostomi</taxon>
        <taxon>Actinopterygii</taxon>
        <taxon>Neopterygii</taxon>
        <taxon>Teleostei</taxon>
        <taxon>Anguilliformes</taxon>
        <taxon>Anguillidae</taxon>
        <taxon>Anguilla</taxon>
    </lineage>
</organism>
<feature type="region of interest" description="Disordered" evidence="1">
    <location>
        <begin position="15"/>
        <end position="38"/>
    </location>
</feature>
<accession>A0A0E9PDI1</accession>